<dbReference type="EMBL" id="AGBF01000020">
    <property type="protein sequence ID" value="EGX60018.1"/>
    <property type="molecule type" value="Genomic_DNA"/>
</dbReference>
<dbReference type="Proteomes" id="UP000004217">
    <property type="component" value="Unassembled WGS sequence"/>
</dbReference>
<protein>
    <submittedName>
        <fullName evidence="2">Uncharacterized protein</fullName>
    </submittedName>
</protein>
<organism evidence="2 3">
    <name type="scientific">Streptomyces zinciresistens K42</name>
    <dbReference type="NCBI Taxonomy" id="700597"/>
    <lineage>
        <taxon>Bacteria</taxon>
        <taxon>Bacillati</taxon>
        <taxon>Actinomycetota</taxon>
        <taxon>Actinomycetes</taxon>
        <taxon>Kitasatosporales</taxon>
        <taxon>Streptomycetaceae</taxon>
        <taxon>Streptomyces</taxon>
    </lineage>
</organism>
<evidence type="ECO:0000313" key="2">
    <source>
        <dbReference type="EMBL" id="EGX60018.1"/>
    </source>
</evidence>
<reference evidence="2 3" key="1">
    <citation type="submission" date="2011-08" db="EMBL/GenBank/DDBJ databases">
        <authorList>
            <person name="Lin Y."/>
            <person name="Hao X."/>
            <person name="Johnstone L."/>
            <person name="Miller S.J."/>
            <person name="Wei G."/>
            <person name="Rensing C."/>
        </authorList>
    </citation>
    <scope>NUCLEOTIDE SEQUENCE [LARGE SCALE GENOMIC DNA]</scope>
    <source>
        <strain evidence="2 3">K42</strain>
    </source>
</reference>
<dbReference type="RefSeq" id="WP_007493746.1">
    <property type="nucleotide sequence ID" value="NZ_AGBF01000020.1"/>
</dbReference>
<gene>
    <name evidence="2" type="ORF">SZN_09623</name>
</gene>
<evidence type="ECO:0000313" key="3">
    <source>
        <dbReference type="Proteomes" id="UP000004217"/>
    </source>
</evidence>
<comment type="caution">
    <text evidence="2">The sequence shown here is derived from an EMBL/GenBank/DDBJ whole genome shotgun (WGS) entry which is preliminary data.</text>
</comment>
<dbReference type="AlphaFoldDB" id="G2G8V6"/>
<name>G2G8V6_9ACTN</name>
<proteinExistence type="predicted"/>
<dbReference type="PATRIC" id="fig|700597.3.peg.1874"/>
<feature type="region of interest" description="Disordered" evidence="1">
    <location>
        <begin position="10"/>
        <end position="97"/>
    </location>
</feature>
<accession>G2G8V6</accession>
<feature type="compositionally biased region" description="Low complexity" evidence="1">
    <location>
        <begin position="81"/>
        <end position="97"/>
    </location>
</feature>
<evidence type="ECO:0000256" key="1">
    <source>
        <dbReference type="SAM" id="MobiDB-lite"/>
    </source>
</evidence>
<sequence length="97" mass="9566">MTVVAVVLILTGGDDSPDEKTPGGSGTSGTPGPSLNIPTELPGKPPTSLPSGFPTGLPSGFPTDLPSGFPTDLPSGFPTNLPSGLESLLPSLDGELP</sequence>
<keyword evidence="3" id="KW-1185">Reference proteome</keyword>